<dbReference type="RefSeq" id="WP_097160278.1">
    <property type="nucleotide sequence ID" value="NZ_JBEPMQ010000014.1"/>
</dbReference>
<dbReference type="NCBIfam" id="TIGR01883">
    <property type="entry name" value="PepT-like"/>
    <property type="match status" value="1"/>
</dbReference>
<comment type="similarity">
    <text evidence="5">Belongs to the peptidase M42 family.</text>
</comment>
<dbReference type="GO" id="GO:0046872">
    <property type="term" value="F:metal ion binding"/>
    <property type="evidence" value="ECO:0007669"/>
    <property type="project" value="UniProtKB-UniRule"/>
</dbReference>
<protein>
    <submittedName>
        <fullName evidence="7">Tripeptide aminopeptidase</fullName>
    </submittedName>
</protein>
<evidence type="ECO:0000259" key="6">
    <source>
        <dbReference type="Pfam" id="PF07687"/>
    </source>
</evidence>
<accession>A0A285D6Y1</accession>
<dbReference type="Gene3D" id="3.40.630.10">
    <property type="entry name" value="Zn peptidases"/>
    <property type="match status" value="1"/>
</dbReference>
<dbReference type="AlphaFoldDB" id="A0A285D6Y1"/>
<dbReference type="InterPro" id="IPR036264">
    <property type="entry name" value="Bact_exopeptidase_dim_dom"/>
</dbReference>
<gene>
    <name evidence="7" type="ORF">SAMN05877753_1113</name>
</gene>
<evidence type="ECO:0000256" key="4">
    <source>
        <dbReference type="ARBA" id="ARBA00022833"/>
    </source>
</evidence>
<dbReference type="GO" id="GO:0004177">
    <property type="term" value="F:aminopeptidase activity"/>
    <property type="evidence" value="ECO:0007669"/>
    <property type="project" value="UniProtKB-UniRule"/>
</dbReference>
<reference evidence="7 8" key="1">
    <citation type="submission" date="2017-08" db="EMBL/GenBank/DDBJ databases">
        <authorList>
            <person name="de Groot N.N."/>
        </authorList>
    </citation>
    <scope>NUCLEOTIDE SEQUENCE [LARGE SCALE GENOMIC DNA]</scope>
    <source>
        <strain evidence="7 8">JC228</strain>
    </source>
</reference>
<dbReference type="Proteomes" id="UP000219546">
    <property type="component" value="Unassembled WGS sequence"/>
</dbReference>
<evidence type="ECO:0000256" key="1">
    <source>
        <dbReference type="ARBA" id="ARBA00001947"/>
    </source>
</evidence>
<dbReference type="Pfam" id="PF01546">
    <property type="entry name" value="Peptidase_M20"/>
    <property type="match status" value="1"/>
</dbReference>
<dbReference type="SUPFAM" id="SSF55031">
    <property type="entry name" value="Bacterial exopeptidase dimerisation domain"/>
    <property type="match status" value="1"/>
</dbReference>
<dbReference type="EMBL" id="OAOP01000011">
    <property type="protein sequence ID" value="SNX75106.1"/>
    <property type="molecule type" value="Genomic_DNA"/>
</dbReference>
<feature type="domain" description="Peptidase M20 dimerisation" evidence="6">
    <location>
        <begin position="192"/>
        <end position="281"/>
    </location>
</feature>
<keyword evidence="4" id="KW-0862">Zinc</keyword>
<keyword evidence="2" id="KW-0479">Metal-binding</keyword>
<dbReference type="SUPFAM" id="SSF53187">
    <property type="entry name" value="Zn-dependent exopeptidases"/>
    <property type="match status" value="1"/>
</dbReference>
<dbReference type="PIRSF" id="PIRSF001123">
    <property type="entry name" value="PepA_GA"/>
    <property type="match status" value="1"/>
</dbReference>
<keyword evidence="8" id="KW-1185">Reference proteome</keyword>
<dbReference type="InterPro" id="IPR011650">
    <property type="entry name" value="Peptidase_M20_dimer"/>
</dbReference>
<dbReference type="InterPro" id="IPR010162">
    <property type="entry name" value="PepT-like"/>
</dbReference>
<dbReference type="PANTHER" id="PTHR42994">
    <property type="entry name" value="PEPTIDASE T"/>
    <property type="match status" value="1"/>
</dbReference>
<keyword evidence="3" id="KW-0378">Hydrolase</keyword>
<evidence type="ECO:0000256" key="2">
    <source>
        <dbReference type="ARBA" id="ARBA00022723"/>
    </source>
</evidence>
<dbReference type="Pfam" id="PF07687">
    <property type="entry name" value="M20_dimer"/>
    <property type="match status" value="1"/>
</dbReference>
<dbReference type="Gene3D" id="3.30.70.360">
    <property type="match status" value="1"/>
</dbReference>
<dbReference type="InterPro" id="IPR008007">
    <property type="entry name" value="Peptidase_M42"/>
</dbReference>
<keyword evidence="7" id="KW-0031">Aminopeptidase</keyword>
<evidence type="ECO:0000313" key="8">
    <source>
        <dbReference type="Proteomes" id="UP000219546"/>
    </source>
</evidence>
<evidence type="ECO:0000256" key="5">
    <source>
        <dbReference type="PIRNR" id="PIRNR001123"/>
    </source>
</evidence>
<dbReference type="PANTHER" id="PTHR42994:SF2">
    <property type="entry name" value="PEPTIDASE"/>
    <property type="match status" value="1"/>
</dbReference>
<evidence type="ECO:0000313" key="7">
    <source>
        <dbReference type="EMBL" id="SNX75106.1"/>
    </source>
</evidence>
<sequence>MTTKHTLPKINQERLLNSFLELAKINAPSGFEKPMADFLVPRLKELGFQIQFDQAHEQFGGNCGNLIAYWEGTNQNAVPLFFSTHMDTVLPTEGLNPVIRDGVIYSDGTTILGADDRAALAAYLEAIQTIQETKMDCGPIELILTVNEQPGLVGAAHLDYSLVKTQKGYIFDSSGDVGQIILQGPFSSRIYFDIRGKSSHIGLNPEEGINAFLIASDALKNMNLGKIDSETLANIGIIEGGKLTSIIPGEVRLVGEVRSISEEGLKRQLNQMKLEVETSAAKHGGTADVHFEKKYLGFNEPLDSILTQTAIRAAETIGVEGHTTKTLGGADTNVLNENGLTCITLGNGFRNIHTFNEHISIENLNNTAQYTIGLIEEWYKTAK</sequence>
<comment type="cofactor">
    <cofactor evidence="1">
        <name>Zn(2+)</name>
        <dbReference type="ChEBI" id="CHEBI:29105"/>
    </cofactor>
</comment>
<proteinExistence type="inferred from homology"/>
<evidence type="ECO:0000256" key="3">
    <source>
        <dbReference type="ARBA" id="ARBA00022801"/>
    </source>
</evidence>
<dbReference type="InterPro" id="IPR002933">
    <property type="entry name" value="Peptidase_M20"/>
</dbReference>
<keyword evidence="7" id="KW-0645">Protease</keyword>
<organism evidence="7 8">
    <name type="scientific">Bacillus oleivorans</name>
    <dbReference type="NCBI Taxonomy" id="1448271"/>
    <lineage>
        <taxon>Bacteria</taxon>
        <taxon>Bacillati</taxon>
        <taxon>Bacillota</taxon>
        <taxon>Bacilli</taxon>
        <taxon>Bacillales</taxon>
        <taxon>Bacillaceae</taxon>
        <taxon>Bacillus</taxon>
    </lineage>
</organism>
<name>A0A285D6Y1_9BACI</name>
<dbReference type="OrthoDB" id="9776600at2"/>